<feature type="region of interest" description="Disordered" evidence="9">
    <location>
        <begin position="737"/>
        <end position="802"/>
    </location>
</feature>
<evidence type="ECO:0000259" key="10">
    <source>
        <dbReference type="PROSITE" id="PS50021"/>
    </source>
</evidence>
<gene>
    <name evidence="12" type="ORF">LUZ62_021634</name>
</gene>
<feature type="domain" description="Kinesin motor" evidence="11">
    <location>
        <begin position="382"/>
        <end position="705"/>
    </location>
</feature>
<sequence length="984" mass="109350">MEPKRVSFREGCLSRKAEETGLILSLHSALRRYEAAAWLDSMVGPLNLPQNPSDQEFVSCLRNGLILCNAINKIKPGSVPKIVSKPLMGSPANDNQNPLPAYQYFENIRNFLVAVEELKLPTFEASDLEREKLDTGSVTRIVDCILALKSYQQWKEGIDYNGSLKCIKSPLFKLSVSRAQCQMTPSGSFVQRRRLDLPSGTERKKPSESENNKTEEVEDEVVRIICQCLVNAKENFNQILATNVTSQEREDPVKLFNKIIINCLEKKNNVDNLKLSAPFSSIEVKVLNDIASSPLKKDHNTSEIDRSVSVKFLEAQESEIRELKLMLESVKSEYSALHNQVQDDYAALVHEVQGLTTAASRYNQAVKENMNLYNMLQELRGNIRVFCRIRPLFDSTSRSTIDYIGEDGSVMVFDPLKPQSTRKVFQFNKVFGPKATQGDVYKETQSLIRSVVDGYNVCIFAYGQTGSGKTHTMYGPSGGSGQDNGINYMALNDLFHISGARENVKYQINVQMVEIYNEQVRDLLAEDSSATRLEIRTCTSNSQMTLPDAKMLLVGSTEDVINAMKLGETNRASSFTAMNDRSSRSHSILIVHVHGEEDSGEVTNSCLYLVDLAGSERVDRSEATGDRLKEAQHINKSLSCLGDVITALAHKNSHIPYRNSKLTQLLQKSLGGNAKMLMFAHISPEVESFTETISTLKFAQRASTVELGAASANKESNEIKDLKEQIESLKKALAKKETERIPFSSKMKENVPTMDSSSKQDTGRTPPRSRRFSLETPTYTKIPLISNSPASKPPFSCNAQNKELDKHGTSQLCARSSENEKSAQISLAADTSDVPIKISKSQIGSHAQEKSPNEMKLEMAIDGQNNFSFCTSSSAQKSMRTNVVTKGSSIRKSIQSLGKLINSTEKRSNQCHIEKPASQLRDAKSPVNSKTDSRTMRRQSLTNYQPVGSNFTRRSSLGGKSDTHINDVKTPPSKSSSKVAKKWV</sequence>
<evidence type="ECO:0000256" key="9">
    <source>
        <dbReference type="SAM" id="MobiDB-lite"/>
    </source>
</evidence>
<evidence type="ECO:0000256" key="5">
    <source>
        <dbReference type="ARBA" id="ARBA00023054"/>
    </source>
</evidence>
<evidence type="ECO:0000256" key="3">
    <source>
        <dbReference type="ARBA" id="ARBA00022741"/>
    </source>
</evidence>
<feature type="compositionally biased region" description="Polar residues" evidence="9">
    <location>
        <begin position="775"/>
        <end position="790"/>
    </location>
</feature>
<evidence type="ECO:0000313" key="13">
    <source>
        <dbReference type="Proteomes" id="UP001140206"/>
    </source>
</evidence>
<feature type="binding site" evidence="7">
    <location>
        <begin position="463"/>
        <end position="470"/>
    </location>
    <ligand>
        <name>ATP</name>
        <dbReference type="ChEBI" id="CHEBI:30616"/>
    </ligand>
</feature>
<dbReference type="InterPro" id="IPR001715">
    <property type="entry name" value="CH_dom"/>
</dbReference>
<dbReference type="CDD" id="cd21203">
    <property type="entry name" value="CH_AtKIN14-like"/>
    <property type="match status" value="1"/>
</dbReference>
<dbReference type="Gene3D" id="3.40.850.10">
    <property type="entry name" value="Kinesin motor domain"/>
    <property type="match status" value="1"/>
</dbReference>
<feature type="coiled-coil region" evidence="8">
    <location>
        <begin position="313"/>
        <end position="382"/>
    </location>
</feature>
<name>A0AAV8GTS9_9POAL</name>
<feature type="compositionally biased region" description="Polar residues" evidence="9">
    <location>
        <begin position="938"/>
        <end position="955"/>
    </location>
</feature>
<keyword evidence="6 7" id="KW-0505">Motor protein</keyword>
<evidence type="ECO:0000256" key="8">
    <source>
        <dbReference type="SAM" id="Coils"/>
    </source>
</evidence>
<dbReference type="Pfam" id="PF00307">
    <property type="entry name" value="CH"/>
    <property type="match status" value="1"/>
</dbReference>
<dbReference type="GO" id="GO:0008017">
    <property type="term" value="F:microtubule binding"/>
    <property type="evidence" value="ECO:0007669"/>
    <property type="project" value="InterPro"/>
</dbReference>
<evidence type="ECO:0000256" key="4">
    <source>
        <dbReference type="ARBA" id="ARBA00022840"/>
    </source>
</evidence>
<dbReference type="InterPro" id="IPR027417">
    <property type="entry name" value="P-loop_NTPase"/>
</dbReference>
<dbReference type="FunFam" id="3.40.850.10:FF:000103">
    <property type="entry name" value="Kinesin-like protein KIN-14A"/>
    <property type="match status" value="1"/>
</dbReference>
<dbReference type="GO" id="GO:0005874">
    <property type="term" value="C:microtubule"/>
    <property type="evidence" value="ECO:0007669"/>
    <property type="project" value="UniProtKB-KW"/>
</dbReference>
<evidence type="ECO:0000256" key="7">
    <source>
        <dbReference type="PROSITE-ProRule" id="PRU00283"/>
    </source>
</evidence>
<keyword evidence="5 8" id="KW-0175">Coiled coil</keyword>
<evidence type="ECO:0000256" key="6">
    <source>
        <dbReference type="ARBA" id="ARBA00023175"/>
    </source>
</evidence>
<dbReference type="Proteomes" id="UP001140206">
    <property type="component" value="Chromosome 1"/>
</dbReference>
<evidence type="ECO:0000313" key="12">
    <source>
        <dbReference type="EMBL" id="KAJ4809068.1"/>
    </source>
</evidence>
<protein>
    <submittedName>
        <fullName evidence="12">Kinesin-like protein</fullName>
    </submittedName>
</protein>
<evidence type="ECO:0000256" key="1">
    <source>
        <dbReference type="ARBA" id="ARBA00010899"/>
    </source>
</evidence>
<dbReference type="SUPFAM" id="SSF47576">
    <property type="entry name" value="Calponin-homology domain, CH-domain"/>
    <property type="match status" value="1"/>
</dbReference>
<dbReference type="SUPFAM" id="SSF52540">
    <property type="entry name" value="P-loop containing nucleoside triphosphate hydrolases"/>
    <property type="match status" value="1"/>
</dbReference>
<feature type="compositionally biased region" description="Basic and acidic residues" evidence="9">
    <location>
        <begin position="193"/>
        <end position="215"/>
    </location>
</feature>
<accession>A0AAV8GTS9</accession>
<feature type="region of interest" description="Disordered" evidence="9">
    <location>
        <begin position="903"/>
        <end position="984"/>
    </location>
</feature>
<keyword evidence="2" id="KW-0493">Microtubule</keyword>
<dbReference type="GO" id="GO:0005524">
    <property type="term" value="F:ATP binding"/>
    <property type="evidence" value="ECO:0007669"/>
    <property type="project" value="UniProtKB-UniRule"/>
</dbReference>
<reference evidence="12" key="1">
    <citation type="submission" date="2022-08" db="EMBL/GenBank/DDBJ databases">
        <authorList>
            <person name="Marques A."/>
        </authorList>
    </citation>
    <scope>NUCLEOTIDE SEQUENCE</scope>
    <source>
        <strain evidence="12">RhyPub2mFocal</strain>
        <tissue evidence="12">Leaves</tissue>
    </source>
</reference>
<dbReference type="AlphaFoldDB" id="A0AAV8GTS9"/>
<dbReference type="GO" id="GO:0003777">
    <property type="term" value="F:microtubule motor activity"/>
    <property type="evidence" value="ECO:0007669"/>
    <property type="project" value="InterPro"/>
</dbReference>
<feature type="compositionally biased region" description="Basic and acidic residues" evidence="9">
    <location>
        <begin position="904"/>
        <end position="915"/>
    </location>
</feature>
<dbReference type="GO" id="GO:0007018">
    <property type="term" value="P:microtubule-based movement"/>
    <property type="evidence" value="ECO:0007669"/>
    <property type="project" value="InterPro"/>
</dbReference>
<comment type="caution">
    <text evidence="12">The sequence shown here is derived from an EMBL/GenBank/DDBJ whole genome shotgun (WGS) entry which is preliminary data.</text>
</comment>
<dbReference type="Gene3D" id="1.10.418.10">
    <property type="entry name" value="Calponin-like domain"/>
    <property type="match status" value="1"/>
</dbReference>
<dbReference type="FunFam" id="1.10.418.10:FF:000073">
    <property type="entry name" value="Kinesin-like protein KIN-14L"/>
    <property type="match status" value="1"/>
</dbReference>
<feature type="region of interest" description="Disordered" evidence="9">
    <location>
        <begin position="192"/>
        <end position="215"/>
    </location>
</feature>
<keyword evidence="4 7" id="KW-0067">ATP-binding</keyword>
<dbReference type="EMBL" id="JAMFTS010000001">
    <property type="protein sequence ID" value="KAJ4809068.1"/>
    <property type="molecule type" value="Genomic_DNA"/>
</dbReference>
<dbReference type="PANTHER" id="PTHR47972">
    <property type="entry name" value="KINESIN-LIKE PROTEIN KLP-3"/>
    <property type="match status" value="1"/>
</dbReference>
<feature type="domain" description="Calponin-homology (CH)" evidence="10">
    <location>
        <begin position="29"/>
        <end position="153"/>
    </location>
</feature>
<keyword evidence="3 7" id="KW-0547">Nucleotide-binding</keyword>
<dbReference type="SMART" id="SM00129">
    <property type="entry name" value="KISc"/>
    <property type="match status" value="1"/>
</dbReference>
<dbReference type="InterPro" id="IPR036961">
    <property type="entry name" value="Kinesin_motor_dom_sf"/>
</dbReference>
<dbReference type="InterPro" id="IPR027640">
    <property type="entry name" value="Kinesin-like_fam"/>
</dbReference>
<proteinExistence type="inferred from homology"/>
<dbReference type="SMART" id="SM00033">
    <property type="entry name" value="CH"/>
    <property type="match status" value="1"/>
</dbReference>
<dbReference type="InterPro" id="IPR001752">
    <property type="entry name" value="Kinesin_motor_dom"/>
</dbReference>
<comment type="similarity">
    <text evidence="1">Belongs to the TRAFAC class myosin-kinesin ATPase superfamily. Kinesin family. KIN-14 subfamily.</text>
</comment>
<dbReference type="InterPro" id="IPR036872">
    <property type="entry name" value="CH_dom_sf"/>
</dbReference>
<evidence type="ECO:0000259" key="11">
    <source>
        <dbReference type="PROSITE" id="PS50067"/>
    </source>
</evidence>
<dbReference type="PANTHER" id="PTHR47972:SF4">
    <property type="entry name" value="KINESIN-LIKE PROTEIN KIN-14L"/>
    <property type="match status" value="1"/>
</dbReference>
<keyword evidence="13" id="KW-1185">Reference proteome</keyword>
<dbReference type="PROSITE" id="PS50067">
    <property type="entry name" value="KINESIN_MOTOR_2"/>
    <property type="match status" value="1"/>
</dbReference>
<organism evidence="12 13">
    <name type="scientific">Rhynchospora pubera</name>
    <dbReference type="NCBI Taxonomy" id="906938"/>
    <lineage>
        <taxon>Eukaryota</taxon>
        <taxon>Viridiplantae</taxon>
        <taxon>Streptophyta</taxon>
        <taxon>Embryophyta</taxon>
        <taxon>Tracheophyta</taxon>
        <taxon>Spermatophyta</taxon>
        <taxon>Magnoliopsida</taxon>
        <taxon>Liliopsida</taxon>
        <taxon>Poales</taxon>
        <taxon>Cyperaceae</taxon>
        <taxon>Cyperoideae</taxon>
        <taxon>Rhynchosporeae</taxon>
        <taxon>Rhynchospora</taxon>
    </lineage>
</organism>
<dbReference type="PROSITE" id="PS50021">
    <property type="entry name" value="CH"/>
    <property type="match status" value="1"/>
</dbReference>
<evidence type="ECO:0000256" key="2">
    <source>
        <dbReference type="ARBA" id="ARBA00022701"/>
    </source>
</evidence>
<dbReference type="Pfam" id="PF00225">
    <property type="entry name" value="Kinesin"/>
    <property type="match status" value="1"/>
</dbReference>
<dbReference type="PRINTS" id="PR00380">
    <property type="entry name" value="KINESINHEAVY"/>
</dbReference>